<keyword evidence="2" id="KW-0378">Hydrolase</keyword>
<organism evidence="2 3">
    <name type="scientific">Rhodococcus cercidiphylli</name>
    <dbReference type="NCBI Taxonomy" id="489916"/>
    <lineage>
        <taxon>Bacteria</taxon>
        <taxon>Bacillati</taxon>
        <taxon>Actinomycetota</taxon>
        <taxon>Actinomycetes</taxon>
        <taxon>Mycobacteriales</taxon>
        <taxon>Nocardiaceae</taxon>
        <taxon>Rhodococcus</taxon>
    </lineage>
</organism>
<keyword evidence="2" id="KW-0540">Nuclease</keyword>
<name>A0ABU4B3M5_9NOCA</name>
<evidence type="ECO:0000313" key="3">
    <source>
        <dbReference type="Proteomes" id="UP001185899"/>
    </source>
</evidence>
<comment type="caution">
    <text evidence="2">The sequence shown here is derived from an EMBL/GenBank/DDBJ whole genome shotgun (WGS) entry which is preliminary data.</text>
</comment>
<accession>A0ABU4B3M5</accession>
<dbReference type="GO" id="GO:0004519">
    <property type="term" value="F:endonuclease activity"/>
    <property type="evidence" value="ECO:0007669"/>
    <property type="project" value="UniProtKB-KW"/>
</dbReference>
<dbReference type="Proteomes" id="UP001185899">
    <property type="component" value="Unassembled WGS sequence"/>
</dbReference>
<gene>
    <name evidence="2" type="ORF">R3P95_21115</name>
</gene>
<sequence length="371" mass="41084">MSIPSPADPLTLGQHLVSVLDSGARVATYKLAVLVALLEFSVDNVPSDHNAAVDVDLDDLAARVVGLYWRQVRDFDGHYLRQSTQARATIPDAVREFARATATAGRETPLDIASRRNPDLFREMIKKVKLVLATQPLYRLQRVPGGYASESFLYDDSWMSAKMGMTTVLAHGNRITLYPGVCFALARLSALLKPALMLAWVDDVRRKNSFLDEDVPDLEGHLFGNSRIALIRPRAALIKAFGPSCFYCSTRVGPEAHVDHVLPWSRVGIDGLANLVLACPSCNTSKSQLLPARPHVLRALDRGRDSITELAATIDWPVQFDRVVTSARGLYASQPVGSPIWLGRNKITDLRVDFSWLQGYHIDLSDDFDHQ</sequence>
<dbReference type="InterPro" id="IPR003615">
    <property type="entry name" value="HNH_nuc"/>
</dbReference>
<keyword evidence="3" id="KW-1185">Reference proteome</keyword>
<dbReference type="EMBL" id="JAWLKE010000008">
    <property type="protein sequence ID" value="MDV6233063.1"/>
    <property type="molecule type" value="Genomic_DNA"/>
</dbReference>
<feature type="domain" description="HNH nuclease" evidence="1">
    <location>
        <begin position="232"/>
        <end position="284"/>
    </location>
</feature>
<dbReference type="Gene3D" id="1.10.30.50">
    <property type="match status" value="1"/>
</dbReference>
<reference evidence="2 3" key="1">
    <citation type="submission" date="2023-10" db="EMBL/GenBank/DDBJ databases">
        <title>Development of a sustainable strategy for remediation of hydrocarbon-contaminated territories based on the waste exchange concept.</title>
        <authorList>
            <person name="Krivoruchko A."/>
        </authorList>
    </citation>
    <scope>NUCLEOTIDE SEQUENCE [LARGE SCALE GENOMIC DNA]</scope>
    <source>
        <strain evidence="2 3">IEGM 1322</strain>
    </source>
</reference>
<dbReference type="InterPro" id="IPR002711">
    <property type="entry name" value="HNH"/>
</dbReference>
<proteinExistence type="predicted"/>
<dbReference type="RefSeq" id="WP_317549385.1">
    <property type="nucleotide sequence ID" value="NZ_JAWLKE010000008.1"/>
</dbReference>
<evidence type="ECO:0000259" key="1">
    <source>
        <dbReference type="SMART" id="SM00507"/>
    </source>
</evidence>
<protein>
    <submittedName>
        <fullName evidence="2">HNH endonuclease signature motif containing protein</fullName>
    </submittedName>
</protein>
<dbReference type="CDD" id="cd00085">
    <property type="entry name" value="HNHc"/>
    <property type="match status" value="1"/>
</dbReference>
<evidence type="ECO:0000313" key="2">
    <source>
        <dbReference type="EMBL" id="MDV6233063.1"/>
    </source>
</evidence>
<dbReference type="Pfam" id="PF01844">
    <property type="entry name" value="HNH"/>
    <property type="match status" value="1"/>
</dbReference>
<keyword evidence="2" id="KW-0255">Endonuclease</keyword>
<dbReference type="SMART" id="SM00507">
    <property type="entry name" value="HNHc"/>
    <property type="match status" value="1"/>
</dbReference>